<accession>A0ABP3SFV8</accession>
<keyword evidence="2" id="KW-0813">Transport</keyword>
<keyword evidence="4 7" id="KW-0812">Transmembrane</keyword>
<sequence>MGGDRRGWRRHAIDLSPLEHRDYRRLWAGNAIAFVGFQVTAVAVPVEIYDITGSSFWVGMMGAVGLVPLVVFGLWGGAVADALDRRRVLLLGSVTMWLTTLGLLVHSLLGVESVAVLLALVALQSAAFAVVGSTRGAIIPRVVPPEKIAAANTLGFTTSNVSMMAGPLLAALIITQVSLSAAYALDAVLYLAALYAAARLPSLPPLGEISAPGLRSVIDGLAFIATRPVLLVSFAVDIVAMVFAMPRALFPARAEELGGDAAVGWLFAALAIGAVVAGATSGWVGRVQRQGVALVAAIVVWGLAVAGAGLAGNLWLAVFLLAVGGAADLVSAVYRQTMLQTYAPDEMRGRMQGVFIVVVAGGPRLGDVRAGTTAAAVGVQASWVGGGLLCAAVVLLALAVPTFRRYRAPTATDPQPSADPT</sequence>
<dbReference type="InterPro" id="IPR020846">
    <property type="entry name" value="MFS_dom"/>
</dbReference>
<evidence type="ECO:0000313" key="10">
    <source>
        <dbReference type="Proteomes" id="UP001500957"/>
    </source>
</evidence>
<evidence type="ECO:0000256" key="2">
    <source>
        <dbReference type="ARBA" id="ARBA00022448"/>
    </source>
</evidence>
<dbReference type="PROSITE" id="PS50850">
    <property type="entry name" value="MFS"/>
    <property type="match status" value="1"/>
</dbReference>
<feature type="transmembrane region" description="Helical" evidence="7">
    <location>
        <begin position="150"/>
        <end position="174"/>
    </location>
</feature>
<dbReference type="CDD" id="cd06173">
    <property type="entry name" value="MFS_MefA_like"/>
    <property type="match status" value="1"/>
</dbReference>
<evidence type="ECO:0000256" key="6">
    <source>
        <dbReference type="ARBA" id="ARBA00023136"/>
    </source>
</evidence>
<feature type="transmembrane region" description="Helical" evidence="7">
    <location>
        <begin position="88"/>
        <end position="109"/>
    </location>
</feature>
<feature type="transmembrane region" description="Helical" evidence="7">
    <location>
        <begin position="221"/>
        <end position="245"/>
    </location>
</feature>
<evidence type="ECO:0000256" key="1">
    <source>
        <dbReference type="ARBA" id="ARBA00004429"/>
    </source>
</evidence>
<dbReference type="Proteomes" id="UP001500957">
    <property type="component" value="Unassembled WGS sequence"/>
</dbReference>
<comment type="subcellular location">
    <subcellularLocation>
        <location evidence="1">Cell inner membrane</location>
        <topology evidence="1">Multi-pass membrane protein</topology>
    </subcellularLocation>
</comment>
<name>A0ABP3SFV8_9ACTN</name>
<dbReference type="Pfam" id="PF05977">
    <property type="entry name" value="MFS_3"/>
    <property type="match status" value="1"/>
</dbReference>
<keyword evidence="10" id="KW-1185">Reference proteome</keyword>
<keyword evidence="6 7" id="KW-0472">Membrane</keyword>
<keyword evidence="5 7" id="KW-1133">Transmembrane helix</keyword>
<feature type="transmembrane region" description="Helical" evidence="7">
    <location>
        <begin position="383"/>
        <end position="403"/>
    </location>
</feature>
<gene>
    <name evidence="9" type="ORF">GCM10009547_46930</name>
</gene>
<feature type="transmembrane region" description="Helical" evidence="7">
    <location>
        <begin position="26"/>
        <end position="44"/>
    </location>
</feature>
<feature type="transmembrane region" description="Helical" evidence="7">
    <location>
        <begin position="56"/>
        <end position="76"/>
    </location>
</feature>
<dbReference type="EMBL" id="BAAAHE010000052">
    <property type="protein sequence ID" value="GAA0637204.1"/>
    <property type="molecule type" value="Genomic_DNA"/>
</dbReference>
<reference evidence="10" key="1">
    <citation type="journal article" date="2019" name="Int. J. Syst. Evol. Microbiol.">
        <title>The Global Catalogue of Microorganisms (GCM) 10K type strain sequencing project: providing services to taxonomists for standard genome sequencing and annotation.</title>
        <authorList>
            <consortium name="The Broad Institute Genomics Platform"/>
            <consortium name="The Broad Institute Genome Sequencing Center for Infectious Disease"/>
            <person name="Wu L."/>
            <person name="Ma J."/>
        </authorList>
    </citation>
    <scope>NUCLEOTIDE SEQUENCE [LARGE SCALE GENOMIC DNA]</scope>
    <source>
        <strain evidence="10">JCM 10671</strain>
    </source>
</reference>
<evidence type="ECO:0000256" key="4">
    <source>
        <dbReference type="ARBA" id="ARBA00022692"/>
    </source>
</evidence>
<dbReference type="RefSeq" id="WP_344609421.1">
    <property type="nucleotide sequence ID" value="NZ_BAAAHE010000052.1"/>
</dbReference>
<evidence type="ECO:0000259" key="8">
    <source>
        <dbReference type="PROSITE" id="PS50850"/>
    </source>
</evidence>
<dbReference type="Gene3D" id="1.20.1250.20">
    <property type="entry name" value="MFS general substrate transporter like domains"/>
    <property type="match status" value="1"/>
</dbReference>
<dbReference type="InterPro" id="IPR010290">
    <property type="entry name" value="TM_effector"/>
</dbReference>
<proteinExistence type="predicted"/>
<feature type="transmembrane region" description="Helical" evidence="7">
    <location>
        <begin position="265"/>
        <end position="284"/>
    </location>
</feature>
<feature type="domain" description="Major facilitator superfamily (MFS) profile" evidence="8">
    <location>
        <begin position="221"/>
        <end position="421"/>
    </location>
</feature>
<comment type="caution">
    <text evidence="9">The sequence shown here is derived from an EMBL/GenBank/DDBJ whole genome shotgun (WGS) entry which is preliminary data.</text>
</comment>
<dbReference type="PANTHER" id="PTHR23513:SF9">
    <property type="entry name" value="ENTEROBACTIN EXPORTER ENTS"/>
    <property type="match status" value="1"/>
</dbReference>
<dbReference type="InterPro" id="IPR036259">
    <property type="entry name" value="MFS_trans_sf"/>
</dbReference>
<dbReference type="SUPFAM" id="SSF103473">
    <property type="entry name" value="MFS general substrate transporter"/>
    <property type="match status" value="1"/>
</dbReference>
<protein>
    <submittedName>
        <fullName evidence="9">MFS transporter</fullName>
    </submittedName>
</protein>
<evidence type="ECO:0000256" key="5">
    <source>
        <dbReference type="ARBA" id="ARBA00022989"/>
    </source>
</evidence>
<evidence type="ECO:0000313" key="9">
    <source>
        <dbReference type="EMBL" id="GAA0637204.1"/>
    </source>
</evidence>
<feature type="transmembrane region" description="Helical" evidence="7">
    <location>
        <begin position="291"/>
        <end position="308"/>
    </location>
</feature>
<feature type="transmembrane region" description="Helical" evidence="7">
    <location>
        <begin position="354"/>
        <end position="377"/>
    </location>
</feature>
<feature type="transmembrane region" description="Helical" evidence="7">
    <location>
        <begin position="314"/>
        <end position="334"/>
    </location>
</feature>
<evidence type="ECO:0000256" key="3">
    <source>
        <dbReference type="ARBA" id="ARBA00022475"/>
    </source>
</evidence>
<dbReference type="PANTHER" id="PTHR23513">
    <property type="entry name" value="INTEGRAL MEMBRANE EFFLUX PROTEIN-RELATED"/>
    <property type="match status" value="1"/>
</dbReference>
<organism evidence="9 10">
    <name type="scientific">Sporichthya brevicatena</name>
    <dbReference type="NCBI Taxonomy" id="171442"/>
    <lineage>
        <taxon>Bacteria</taxon>
        <taxon>Bacillati</taxon>
        <taxon>Actinomycetota</taxon>
        <taxon>Actinomycetes</taxon>
        <taxon>Sporichthyales</taxon>
        <taxon>Sporichthyaceae</taxon>
        <taxon>Sporichthya</taxon>
    </lineage>
</organism>
<keyword evidence="3" id="KW-1003">Cell membrane</keyword>
<evidence type="ECO:0000256" key="7">
    <source>
        <dbReference type="SAM" id="Phobius"/>
    </source>
</evidence>